<dbReference type="InterPro" id="IPR027408">
    <property type="entry name" value="PNPase/RNase_PH_dom_sf"/>
</dbReference>
<feature type="domain" description="Exoribonuclease phosphorolytic" evidence="2">
    <location>
        <begin position="11"/>
        <end position="77"/>
    </location>
</feature>
<evidence type="ECO:0000259" key="2">
    <source>
        <dbReference type="Pfam" id="PF01138"/>
    </source>
</evidence>
<dbReference type="GO" id="GO:0009022">
    <property type="term" value="F:tRNA nucleotidyltransferase activity"/>
    <property type="evidence" value="ECO:0007669"/>
    <property type="project" value="UniProtKB-EC"/>
</dbReference>
<feature type="non-terminal residue" evidence="3">
    <location>
        <position position="83"/>
    </location>
</feature>
<dbReference type="Gene3D" id="3.30.230.70">
    <property type="entry name" value="GHMP Kinase, N-terminal domain"/>
    <property type="match status" value="1"/>
</dbReference>
<organism evidence="3 4">
    <name type="scientific">Pseudomonas syringae pv. actinidiae ICMP 19096</name>
    <dbReference type="NCBI Taxonomy" id="1194405"/>
    <lineage>
        <taxon>Bacteria</taxon>
        <taxon>Pseudomonadati</taxon>
        <taxon>Pseudomonadota</taxon>
        <taxon>Gammaproteobacteria</taxon>
        <taxon>Pseudomonadales</taxon>
        <taxon>Pseudomonadaceae</taxon>
        <taxon>Pseudomonas</taxon>
        <taxon>Pseudomonas syringae</taxon>
    </lineage>
</organism>
<dbReference type="InterPro" id="IPR050080">
    <property type="entry name" value="RNase_PH"/>
</dbReference>
<dbReference type="InterPro" id="IPR001247">
    <property type="entry name" value="ExoRNase_PH_dom1"/>
</dbReference>
<dbReference type="PANTHER" id="PTHR11953">
    <property type="entry name" value="EXOSOME COMPLEX COMPONENT"/>
    <property type="match status" value="1"/>
</dbReference>
<dbReference type="GO" id="GO:0016075">
    <property type="term" value="P:rRNA catabolic process"/>
    <property type="evidence" value="ECO:0007669"/>
    <property type="project" value="TreeGrafter"/>
</dbReference>
<proteinExistence type="inferred from homology"/>
<gene>
    <name evidence="3" type="primary">rph</name>
    <name evidence="3" type="ORF">A245_38109</name>
</gene>
<dbReference type="AlphaFoldDB" id="A0A656JMN4"/>
<dbReference type="InterPro" id="IPR020568">
    <property type="entry name" value="Ribosomal_Su5_D2-typ_SF"/>
</dbReference>
<sequence>MKRPSGRAADQLRSIRITRNYTKHAEGSVLVEFGDTKVICTVSVENGVPRFLKGQGQGWLTAEYGMLPRATGERNQREASRGK</sequence>
<protein>
    <submittedName>
        <fullName evidence="3">Ribonuclease PH</fullName>
        <ecNumber evidence="3">2.7.7.56</ecNumber>
    </submittedName>
</protein>
<keyword evidence="3" id="KW-0808">Transferase</keyword>
<dbReference type="Pfam" id="PF01138">
    <property type="entry name" value="RNase_PH"/>
    <property type="match status" value="1"/>
</dbReference>
<evidence type="ECO:0000313" key="4">
    <source>
        <dbReference type="Proteomes" id="UP000018849"/>
    </source>
</evidence>
<dbReference type="EMBL" id="AOKF01003248">
    <property type="protein sequence ID" value="EPN38634.1"/>
    <property type="molecule type" value="Genomic_DNA"/>
</dbReference>
<dbReference type="PANTHER" id="PTHR11953:SF0">
    <property type="entry name" value="EXOSOME COMPLEX COMPONENT RRP41"/>
    <property type="match status" value="1"/>
</dbReference>
<comment type="similarity">
    <text evidence="1">Belongs to the RNase PH family.</text>
</comment>
<accession>A0A656JMN4</accession>
<dbReference type="GO" id="GO:0003723">
    <property type="term" value="F:RNA binding"/>
    <property type="evidence" value="ECO:0007669"/>
    <property type="project" value="TreeGrafter"/>
</dbReference>
<name>A0A656JMN4_PSESF</name>
<dbReference type="Proteomes" id="UP000018849">
    <property type="component" value="Unassembled WGS sequence"/>
</dbReference>
<evidence type="ECO:0000256" key="1">
    <source>
        <dbReference type="ARBA" id="ARBA00006678"/>
    </source>
</evidence>
<comment type="caution">
    <text evidence="3">The sequence shown here is derived from an EMBL/GenBank/DDBJ whole genome shotgun (WGS) entry which is preliminary data.</text>
</comment>
<reference evidence="3 4" key="1">
    <citation type="journal article" date="2013" name="PLoS Pathog.">
        <title>Genomic analysis of the Kiwifruit pathogen Pseudomonas syringae pv. actinidiae provides insight into the origins of an emergent plant disease.</title>
        <authorList>
            <person name="McCann H.C."/>
            <person name="Rikkerink E.H."/>
            <person name="Bertels F."/>
            <person name="Fiers M."/>
            <person name="Lu A."/>
            <person name="Rees-George J."/>
            <person name="Andersen M.T."/>
            <person name="Gleave A.P."/>
            <person name="Haubold B."/>
            <person name="Wohlers M.W."/>
            <person name="Guttman D.S."/>
            <person name="Wang P.W."/>
            <person name="Straub C."/>
            <person name="Vanneste J.L."/>
            <person name="Rainey P.B."/>
            <person name="Templeton M.D."/>
        </authorList>
    </citation>
    <scope>NUCLEOTIDE SEQUENCE [LARGE SCALE GENOMIC DNA]</scope>
    <source>
        <strain evidence="3 4">ICMP 19096</strain>
    </source>
</reference>
<evidence type="ECO:0000313" key="3">
    <source>
        <dbReference type="EMBL" id="EPN38634.1"/>
    </source>
</evidence>
<dbReference type="SUPFAM" id="SSF54211">
    <property type="entry name" value="Ribosomal protein S5 domain 2-like"/>
    <property type="match status" value="1"/>
</dbReference>
<dbReference type="EC" id="2.7.7.56" evidence="3"/>
<keyword evidence="3" id="KW-0548">Nucleotidyltransferase</keyword>